<dbReference type="Proteomes" id="UP000460412">
    <property type="component" value="Unassembled WGS sequence"/>
</dbReference>
<dbReference type="PROSITE" id="PS00922">
    <property type="entry name" value="TRANSGLYCOSYLASE"/>
    <property type="match status" value="1"/>
</dbReference>
<dbReference type="GO" id="GO:0000270">
    <property type="term" value="P:peptidoglycan metabolic process"/>
    <property type="evidence" value="ECO:0007669"/>
    <property type="project" value="InterPro"/>
</dbReference>
<feature type="domain" description="Transglycosylase SLT" evidence="2">
    <location>
        <begin position="80"/>
        <end position="187"/>
    </location>
</feature>
<name>A0A7X3MM65_9FIRM</name>
<protein>
    <submittedName>
        <fullName evidence="3">Transglycosylase SLT domain-containing protein</fullName>
    </submittedName>
</protein>
<dbReference type="EMBL" id="WUQX01000001">
    <property type="protein sequence ID" value="MXP78900.1"/>
    <property type="molecule type" value="Genomic_DNA"/>
</dbReference>
<dbReference type="InterPro" id="IPR008258">
    <property type="entry name" value="Transglycosylase_SLT_dom_1"/>
</dbReference>
<evidence type="ECO:0000256" key="1">
    <source>
        <dbReference type="ARBA" id="ARBA00007734"/>
    </source>
</evidence>
<dbReference type="PANTHER" id="PTHR37423:SF2">
    <property type="entry name" value="MEMBRANE-BOUND LYTIC MUREIN TRANSGLYCOSYLASE C"/>
    <property type="match status" value="1"/>
</dbReference>
<evidence type="ECO:0000313" key="4">
    <source>
        <dbReference type="Proteomes" id="UP000460412"/>
    </source>
</evidence>
<evidence type="ECO:0000259" key="2">
    <source>
        <dbReference type="Pfam" id="PF01464"/>
    </source>
</evidence>
<dbReference type="Gene3D" id="1.10.530.10">
    <property type="match status" value="1"/>
</dbReference>
<dbReference type="Pfam" id="PF01464">
    <property type="entry name" value="SLT"/>
    <property type="match status" value="1"/>
</dbReference>
<keyword evidence="4" id="KW-1185">Reference proteome</keyword>
<dbReference type="RefSeq" id="WP_159757264.1">
    <property type="nucleotide sequence ID" value="NZ_CASSPE010000056.1"/>
</dbReference>
<dbReference type="SUPFAM" id="SSF53955">
    <property type="entry name" value="Lysozyme-like"/>
    <property type="match status" value="1"/>
</dbReference>
<dbReference type="PANTHER" id="PTHR37423">
    <property type="entry name" value="SOLUBLE LYTIC MUREIN TRANSGLYCOSYLASE-RELATED"/>
    <property type="match status" value="1"/>
</dbReference>
<comment type="similarity">
    <text evidence="1">Belongs to the transglycosylase Slt family.</text>
</comment>
<dbReference type="GO" id="GO:0016020">
    <property type="term" value="C:membrane"/>
    <property type="evidence" value="ECO:0007669"/>
    <property type="project" value="InterPro"/>
</dbReference>
<proteinExistence type="inferred from homology"/>
<evidence type="ECO:0000313" key="3">
    <source>
        <dbReference type="EMBL" id="MXP78900.1"/>
    </source>
</evidence>
<dbReference type="InterPro" id="IPR000189">
    <property type="entry name" value="Transglyc_AS"/>
</dbReference>
<comment type="caution">
    <text evidence="3">The sequence shown here is derived from an EMBL/GenBank/DDBJ whole genome shotgun (WGS) entry which is preliminary data.</text>
</comment>
<dbReference type="CDD" id="cd00254">
    <property type="entry name" value="LT-like"/>
    <property type="match status" value="1"/>
</dbReference>
<dbReference type="InterPro" id="IPR023346">
    <property type="entry name" value="Lysozyme-like_dom_sf"/>
</dbReference>
<dbReference type="GO" id="GO:0008933">
    <property type="term" value="F:peptidoglycan lytic transglycosylase activity"/>
    <property type="evidence" value="ECO:0007669"/>
    <property type="project" value="InterPro"/>
</dbReference>
<dbReference type="AlphaFoldDB" id="A0A7X3MM65"/>
<organism evidence="3 4">
    <name type="scientific">Sporofaciens musculi</name>
    <dbReference type="NCBI Taxonomy" id="2681861"/>
    <lineage>
        <taxon>Bacteria</taxon>
        <taxon>Bacillati</taxon>
        <taxon>Bacillota</taxon>
        <taxon>Clostridia</taxon>
        <taxon>Lachnospirales</taxon>
        <taxon>Lachnospiraceae</taxon>
        <taxon>Sporofaciens</taxon>
    </lineage>
</organism>
<gene>
    <name evidence="3" type="ORF">GN277_27275</name>
</gene>
<accession>A0A7X3MM65</accession>
<sequence length="280" mass="30476">MGMDYTIYNNWYKYMSNVLNQIQGISDDPSYTYTGQTSSASQSFADIYNTMMRLNSVKNTGAVEDTSSIQTGSTSMDAIFEEAANLYDVPLNLLKAMGKAESGFDANAVSSAGAQGVMQLMPATARSLGVEDPFDARSNIMGGAKYISQQLKKYNGNIDLALAAYNAGSGNVAKYGGVPPFKETRNYIQRIKGYMNSNLTTGKTVEEKNVNTGAEKTFAYGTALRGEEAGVKNNTSKSGTYTLSQENAQYFVEMMRLQMMNRASVITRSLSEMNGQSTFL</sequence>
<reference evidence="3 4" key="1">
    <citation type="submission" date="2019-12" db="EMBL/GenBank/DDBJ databases">
        <title>Sporaefaciens musculi gen. nov., sp. nov., a novel bacterium isolated from the caecum of an obese mouse.</title>
        <authorList>
            <person name="Rasmussen T.S."/>
            <person name="Streidl T."/>
            <person name="Hitch T.C.A."/>
            <person name="Wortmann E."/>
            <person name="Deptula P."/>
            <person name="Hansen M."/>
            <person name="Nielsen D.S."/>
            <person name="Clavel T."/>
            <person name="Vogensen F.K."/>
        </authorList>
    </citation>
    <scope>NUCLEOTIDE SEQUENCE [LARGE SCALE GENOMIC DNA]</scope>
    <source>
        <strain evidence="3 4">WCA-9-b2</strain>
    </source>
</reference>